<proteinExistence type="inferred from homology"/>
<evidence type="ECO:0000313" key="3">
    <source>
        <dbReference type="EMBL" id="RRQ81445.1"/>
    </source>
</evidence>
<evidence type="ECO:0000256" key="2">
    <source>
        <dbReference type="SAM" id="MobiDB-lite"/>
    </source>
</evidence>
<dbReference type="Proteomes" id="UP000276379">
    <property type="component" value="Unassembled WGS sequence"/>
</dbReference>
<keyword evidence="4" id="KW-1185">Reference proteome</keyword>
<dbReference type="AlphaFoldDB" id="A0A3R8R821"/>
<protein>
    <submittedName>
        <fullName evidence="3">DUF881 domain-containing protein</fullName>
    </submittedName>
</protein>
<accession>A0A3R8R821</accession>
<dbReference type="Pfam" id="PF05949">
    <property type="entry name" value="DUF881"/>
    <property type="match status" value="1"/>
</dbReference>
<feature type="region of interest" description="Disordered" evidence="2">
    <location>
        <begin position="1"/>
        <end position="20"/>
    </location>
</feature>
<reference evidence="3 4" key="1">
    <citation type="submission" date="2017-10" db="EMBL/GenBank/DDBJ databases">
        <title>Draft genome of actinobacteria isolated from guarana (Paullinia cupana (Mart.) Ducke.</title>
        <authorList>
            <person name="Siqueira K.A."/>
            <person name="Liotti R.G."/>
            <person name="Mendes T.A."/>
            <person name="Soares M.A."/>
        </authorList>
    </citation>
    <scope>NUCLEOTIDE SEQUENCE [LARGE SCALE GENOMIC DNA]</scope>
    <source>
        <strain evidence="3 4">199</strain>
    </source>
</reference>
<organism evidence="3 4">
    <name type="scientific">Streptomyces griseofuscus</name>
    <dbReference type="NCBI Taxonomy" id="146922"/>
    <lineage>
        <taxon>Bacteria</taxon>
        <taxon>Bacillati</taxon>
        <taxon>Actinomycetota</taxon>
        <taxon>Actinomycetes</taxon>
        <taxon>Kitasatosporales</taxon>
        <taxon>Streptomycetaceae</taxon>
        <taxon>Streptomyces</taxon>
    </lineage>
</organism>
<name>A0A3R8R821_9ACTN</name>
<dbReference type="PANTHER" id="PTHR37313:SF1">
    <property type="entry name" value="UPF0749 PROTEIN RV1823"/>
    <property type="match status" value="1"/>
</dbReference>
<dbReference type="PANTHER" id="PTHR37313">
    <property type="entry name" value="UPF0749 PROTEIN RV1825"/>
    <property type="match status" value="1"/>
</dbReference>
<dbReference type="EMBL" id="PDES01000015">
    <property type="protein sequence ID" value="RRQ81445.1"/>
    <property type="molecule type" value="Genomic_DNA"/>
</dbReference>
<comment type="similarity">
    <text evidence="1">Belongs to the UPF0749 family.</text>
</comment>
<sequence>MCGMPQQPPVRSSAARPRRPDASMSLITNVMDHSLDDGYAEAAARKKSWGEGGLPKTLRAKLGLAGGLVLAALVVTVGAAQARVAAPVVAKEHQELIDRVDKETADADKLQSGVDKLRDDVSARQRAALRSSGGSAEADLVGMLSGATEVHGPGIKLVVNDAKEASTGGDGTNPRETAGFSDTGRVRDRDLQRVANGLWASGAEAVSVNGQRLTALSAIRAAGDAILVDNRPLVPPYTVLAVGNGPRLSSDFQNSGDGLYLHALEQNYGIRATISTEHDVRLPAAPSVIVRTAQPVPDSADAKNSKNAKSSKNTEKTEKGTS</sequence>
<feature type="compositionally biased region" description="Basic and acidic residues" evidence="2">
    <location>
        <begin position="312"/>
        <end position="322"/>
    </location>
</feature>
<evidence type="ECO:0000313" key="4">
    <source>
        <dbReference type="Proteomes" id="UP000276379"/>
    </source>
</evidence>
<dbReference type="Gene3D" id="3.30.70.1880">
    <property type="entry name" value="Protein of unknown function DUF881"/>
    <property type="match status" value="1"/>
</dbReference>
<feature type="region of interest" description="Disordered" evidence="2">
    <location>
        <begin position="291"/>
        <end position="322"/>
    </location>
</feature>
<comment type="caution">
    <text evidence="3">The sequence shown here is derived from an EMBL/GenBank/DDBJ whole genome shotgun (WGS) entry which is preliminary data.</text>
</comment>
<gene>
    <name evidence="3" type="ORF">CQW44_30030</name>
</gene>
<dbReference type="InterPro" id="IPR010273">
    <property type="entry name" value="DUF881"/>
</dbReference>
<evidence type="ECO:0000256" key="1">
    <source>
        <dbReference type="ARBA" id="ARBA00009108"/>
    </source>
</evidence>
<dbReference type="GO" id="GO:0005886">
    <property type="term" value="C:plasma membrane"/>
    <property type="evidence" value="ECO:0007669"/>
    <property type="project" value="TreeGrafter"/>
</dbReference>